<gene>
    <name evidence="1" type="ORF">A2750_02105</name>
</gene>
<dbReference type="AlphaFoldDB" id="A0A1F8F609"/>
<protein>
    <submittedName>
        <fullName evidence="1">Uncharacterized protein</fullName>
    </submittedName>
</protein>
<sequence length="409" mass="45305">MEIRKTLALVVAGVMLLAVFVLSGKVVENVDANEIVVIQDPVDGELHWYNTAGIKWQGFGRVTAYPKRAVYDFNCSEYKEGTSEGQCAEGTSDRRISIRFNDGGHGWVDGSIQYEMPLDSANLTELHVRFGSRESIQKQLIETVVNKSVYMTGPLMSSRESFADKRNDLLRYVEDQVEAGVYQTTARDVRVKDELSGADKTVKLVEIVNGSNGQPLRQEQAQLTKFGIKPFNFSIKRLPYDTEVEAQIKQQQAITMQVQTAIAESRQAEQRTITVEQQGKADAAKAKWDQEVIKAKFVTEAQQRLEIAELDRKAAIETKAKDILLGEGEARRRELVMSADGALDKKLQTYLEAQKVWAEAVKGYQGNWVPGVVMGGGQNGAASGAQDLVNLLTAKTARELGLDLSISKK</sequence>
<organism evidence="1 2">
    <name type="scientific">Candidatus Yanofskybacteria bacterium RIFCSPHIGHO2_01_FULL_45_42</name>
    <dbReference type="NCBI Taxonomy" id="1802671"/>
    <lineage>
        <taxon>Bacteria</taxon>
        <taxon>Candidatus Yanofskyibacteriota</taxon>
    </lineage>
</organism>
<comment type="caution">
    <text evidence="1">The sequence shown here is derived from an EMBL/GenBank/DDBJ whole genome shotgun (WGS) entry which is preliminary data.</text>
</comment>
<reference evidence="1 2" key="1">
    <citation type="journal article" date="2016" name="Nat. Commun.">
        <title>Thousands of microbial genomes shed light on interconnected biogeochemical processes in an aquifer system.</title>
        <authorList>
            <person name="Anantharaman K."/>
            <person name="Brown C.T."/>
            <person name="Hug L.A."/>
            <person name="Sharon I."/>
            <person name="Castelle C.J."/>
            <person name="Probst A.J."/>
            <person name="Thomas B.C."/>
            <person name="Singh A."/>
            <person name="Wilkins M.J."/>
            <person name="Karaoz U."/>
            <person name="Brodie E.L."/>
            <person name="Williams K.H."/>
            <person name="Hubbard S.S."/>
            <person name="Banfield J.F."/>
        </authorList>
    </citation>
    <scope>NUCLEOTIDE SEQUENCE [LARGE SCALE GENOMIC DNA]</scope>
</reference>
<evidence type="ECO:0000313" key="2">
    <source>
        <dbReference type="Proteomes" id="UP000178023"/>
    </source>
</evidence>
<proteinExistence type="predicted"/>
<name>A0A1F8F609_9BACT</name>
<dbReference type="EMBL" id="MGJL01000002">
    <property type="protein sequence ID" value="OGN08573.1"/>
    <property type="molecule type" value="Genomic_DNA"/>
</dbReference>
<accession>A0A1F8F609</accession>
<dbReference type="Proteomes" id="UP000178023">
    <property type="component" value="Unassembled WGS sequence"/>
</dbReference>
<evidence type="ECO:0000313" key="1">
    <source>
        <dbReference type="EMBL" id="OGN08573.1"/>
    </source>
</evidence>